<gene>
    <name evidence="7" type="primary">rodA_9</name>
    <name evidence="7" type="ORF">SDC9_120891</name>
</gene>
<dbReference type="PANTHER" id="PTHR30474:SF1">
    <property type="entry name" value="PEPTIDOGLYCAN GLYCOSYLTRANSFERASE MRDB"/>
    <property type="match status" value="1"/>
</dbReference>
<dbReference type="PANTHER" id="PTHR30474">
    <property type="entry name" value="CELL CYCLE PROTEIN"/>
    <property type="match status" value="1"/>
</dbReference>
<dbReference type="InterPro" id="IPR001182">
    <property type="entry name" value="FtsW/RodA"/>
</dbReference>
<accession>A0A645CAE6</accession>
<dbReference type="GO" id="GO:0015648">
    <property type="term" value="F:lipid-linked peptidoglycan transporter activity"/>
    <property type="evidence" value="ECO:0007669"/>
    <property type="project" value="TreeGrafter"/>
</dbReference>
<keyword evidence="3" id="KW-0133">Cell shape</keyword>
<dbReference type="GO" id="GO:0032153">
    <property type="term" value="C:cell division site"/>
    <property type="evidence" value="ECO:0007669"/>
    <property type="project" value="TreeGrafter"/>
</dbReference>
<feature type="transmembrane region" description="Helical" evidence="6">
    <location>
        <begin position="103"/>
        <end position="125"/>
    </location>
</feature>
<keyword evidence="7" id="KW-0328">Glycosyltransferase</keyword>
<evidence type="ECO:0000313" key="7">
    <source>
        <dbReference type="EMBL" id="MPM73906.1"/>
    </source>
</evidence>
<evidence type="ECO:0000256" key="2">
    <source>
        <dbReference type="ARBA" id="ARBA00022692"/>
    </source>
</evidence>
<comment type="subcellular location">
    <subcellularLocation>
        <location evidence="1">Membrane</location>
        <topology evidence="1">Multi-pass membrane protein</topology>
    </subcellularLocation>
</comment>
<protein>
    <submittedName>
        <fullName evidence="7">Peptidoglycan glycosyltransferase RodA</fullName>
        <ecNumber evidence="7">2.4.1.129</ecNumber>
    </submittedName>
</protein>
<keyword evidence="7" id="KW-0808">Transferase</keyword>
<keyword evidence="2 6" id="KW-0812">Transmembrane</keyword>
<dbReference type="Pfam" id="PF01098">
    <property type="entry name" value="FTSW_RODA_SPOVE"/>
    <property type="match status" value="1"/>
</dbReference>
<evidence type="ECO:0000256" key="3">
    <source>
        <dbReference type="ARBA" id="ARBA00022960"/>
    </source>
</evidence>
<dbReference type="AlphaFoldDB" id="A0A645CAE6"/>
<proteinExistence type="predicted"/>
<dbReference type="EC" id="2.4.1.129" evidence="7"/>
<comment type="caution">
    <text evidence="7">The sequence shown here is derived from an EMBL/GenBank/DDBJ whole genome shotgun (WGS) entry which is preliminary data.</text>
</comment>
<dbReference type="GO" id="GO:0051301">
    <property type="term" value="P:cell division"/>
    <property type="evidence" value="ECO:0007669"/>
    <property type="project" value="InterPro"/>
</dbReference>
<evidence type="ECO:0000256" key="5">
    <source>
        <dbReference type="ARBA" id="ARBA00023136"/>
    </source>
</evidence>
<organism evidence="7">
    <name type="scientific">bioreactor metagenome</name>
    <dbReference type="NCBI Taxonomy" id="1076179"/>
    <lineage>
        <taxon>unclassified sequences</taxon>
        <taxon>metagenomes</taxon>
        <taxon>ecological metagenomes</taxon>
    </lineage>
</organism>
<sequence length="136" mass="14948">MAIGSGGLLGKGFNTSDVYVPVRESDMIFTVIGENFGFIGGAFVIFLYFILIYRMIRVCFDTNNEFYAYIASGLIMMLLFHVFENIGANIGLLPLTGIPLPFISQGGSSILGNMIGIGLILSMRFQNETPDKTSRR</sequence>
<keyword evidence="5 6" id="KW-0472">Membrane</keyword>
<name>A0A645CAE6_9ZZZZ</name>
<evidence type="ECO:0000256" key="4">
    <source>
        <dbReference type="ARBA" id="ARBA00022989"/>
    </source>
</evidence>
<dbReference type="GO" id="GO:0008360">
    <property type="term" value="P:regulation of cell shape"/>
    <property type="evidence" value="ECO:0007669"/>
    <property type="project" value="UniProtKB-KW"/>
</dbReference>
<dbReference type="GO" id="GO:0005886">
    <property type="term" value="C:plasma membrane"/>
    <property type="evidence" value="ECO:0007669"/>
    <property type="project" value="TreeGrafter"/>
</dbReference>
<keyword evidence="4 6" id="KW-1133">Transmembrane helix</keyword>
<evidence type="ECO:0000256" key="1">
    <source>
        <dbReference type="ARBA" id="ARBA00004141"/>
    </source>
</evidence>
<feature type="transmembrane region" description="Helical" evidence="6">
    <location>
        <begin position="66"/>
        <end position="83"/>
    </location>
</feature>
<feature type="transmembrane region" description="Helical" evidence="6">
    <location>
        <begin position="36"/>
        <end position="54"/>
    </location>
</feature>
<dbReference type="GO" id="GO:0016757">
    <property type="term" value="F:glycosyltransferase activity"/>
    <property type="evidence" value="ECO:0007669"/>
    <property type="project" value="UniProtKB-KW"/>
</dbReference>
<reference evidence="7" key="1">
    <citation type="submission" date="2019-08" db="EMBL/GenBank/DDBJ databases">
        <authorList>
            <person name="Kucharzyk K."/>
            <person name="Murdoch R.W."/>
            <person name="Higgins S."/>
            <person name="Loffler F."/>
        </authorList>
    </citation>
    <scope>NUCLEOTIDE SEQUENCE</scope>
</reference>
<dbReference type="PROSITE" id="PS00428">
    <property type="entry name" value="FTSW_RODA_SPOVE"/>
    <property type="match status" value="1"/>
</dbReference>
<dbReference type="InterPro" id="IPR018365">
    <property type="entry name" value="Cell_cycle_FtsW-rel_CS"/>
</dbReference>
<dbReference type="EMBL" id="VSSQ01025642">
    <property type="protein sequence ID" value="MPM73906.1"/>
    <property type="molecule type" value="Genomic_DNA"/>
</dbReference>
<evidence type="ECO:0000256" key="6">
    <source>
        <dbReference type="SAM" id="Phobius"/>
    </source>
</evidence>